<dbReference type="Proteomes" id="UP001249851">
    <property type="component" value="Unassembled WGS sequence"/>
</dbReference>
<dbReference type="AlphaFoldDB" id="A0AAD9Q443"/>
<evidence type="ECO:0000313" key="2">
    <source>
        <dbReference type="Proteomes" id="UP001249851"/>
    </source>
</evidence>
<comment type="caution">
    <text evidence="1">The sequence shown here is derived from an EMBL/GenBank/DDBJ whole genome shotgun (WGS) entry which is preliminary data.</text>
</comment>
<dbReference type="EMBL" id="JARQWQ010000073">
    <property type="protein sequence ID" value="KAK2554005.1"/>
    <property type="molecule type" value="Genomic_DNA"/>
</dbReference>
<accession>A0AAD9Q443</accession>
<organism evidence="1 2">
    <name type="scientific">Acropora cervicornis</name>
    <name type="common">Staghorn coral</name>
    <dbReference type="NCBI Taxonomy" id="6130"/>
    <lineage>
        <taxon>Eukaryota</taxon>
        <taxon>Metazoa</taxon>
        <taxon>Cnidaria</taxon>
        <taxon>Anthozoa</taxon>
        <taxon>Hexacorallia</taxon>
        <taxon>Scleractinia</taxon>
        <taxon>Astrocoeniina</taxon>
        <taxon>Acroporidae</taxon>
        <taxon>Acropora</taxon>
    </lineage>
</organism>
<protein>
    <submittedName>
        <fullName evidence="1">Uncharacterized protein</fullName>
    </submittedName>
</protein>
<reference evidence="1" key="1">
    <citation type="journal article" date="2023" name="G3 (Bethesda)">
        <title>Whole genome assembly and annotation of the endangered Caribbean coral Acropora cervicornis.</title>
        <authorList>
            <person name="Selwyn J.D."/>
            <person name="Vollmer S.V."/>
        </authorList>
    </citation>
    <scope>NUCLEOTIDE SEQUENCE</scope>
    <source>
        <strain evidence="1">K2</strain>
    </source>
</reference>
<name>A0AAD9Q443_ACRCE</name>
<keyword evidence="2" id="KW-1185">Reference proteome</keyword>
<reference evidence="1" key="2">
    <citation type="journal article" date="2023" name="Science">
        <title>Genomic signatures of disease resistance in endangered staghorn corals.</title>
        <authorList>
            <person name="Vollmer S.V."/>
            <person name="Selwyn J.D."/>
            <person name="Despard B.A."/>
            <person name="Roesel C.L."/>
        </authorList>
    </citation>
    <scope>NUCLEOTIDE SEQUENCE</scope>
    <source>
        <strain evidence="1">K2</strain>
    </source>
</reference>
<gene>
    <name evidence="1" type="ORF">P5673_024719</name>
</gene>
<sequence>MTVYYLANKIIIARKPDVFGEFETRKYKSQGDLVGQTKETISIPRPISSRLRDQKASWCYLGQCISNNPTAVCVPRNLIATKQPIECSFRNNRRQHAVILTIVAVTVFVPSSYAGSSGVNPVTGLRLNSLSLEYVFFSRPGEPCAAPERNSVASFAKTFVLRPVRKLPVLFNFGVSDQEFLRRLIPLEEFSDEPLECFGELKRR</sequence>
<proteinExistence type="predicted"/>
<evidence type="ECO:0000313" key="1">
    <source>
        <dbReference type="EMBL" id="KAK2554005.1"/>
    </source>
</evidence>